<accession>A0A7X2XTG4</accession>
<dbReference type="SFLD" id="SFLDG01129">
    <property type="entry name" value="C1.5:_HAD__Beta-PGM__Phosphata"/>
    <property type="match status" value="1"/>
</dbReference>
<gene>
    <name evidence="1" type="ORF">GM612_01175</name>
</gene>
<evidence type="ECO:0000313" key="1">
    <source>
        <dbReference type="EMBL" id="MTV81264.1"/>
    </source>
</evidence>
<dbReference type="InterPro" id="IPR036412">
    <property type="entry name" value="HAD-like_sf"/>
</dbReference>
<dbReference type="Proteomes" id="UP000466388">
    <property type="component" value="Unassembled WGS sequence"/>
</dbReference>
<dbReference type="GO" id="GO:0005829">
    <property type="term" value="C:cytosol"/>
    <property type="evidence" value="ECO:0007669"/>
    <property type="project" value="TreeGrafter"/>
</dbReference>
<dbReference type="InterPro" id="IPR023214">
    <property type="entry name" value="HAD_sf"/>
</dbReference>
<dbReference type="RefSeq" id="WP_155430540.1">
    <property type="nucleotide sequence ID" value="NZ_WNJO01000001.1"/>
</dbReference>
<dbReference type="SFLD" id="SFLDS00003">
    <property type="entry name" value="Haloacid_Dehalogenase"/>
    <property type="match status" value="1"/>
</dbReference>
<keyword evidence="1" id="KW-0378">Hydrolase</keyword>
<dbReference type="NCBIfam" id="TIGR01549">
    <property type="entry name" value="HAD-SF-IA-v1"/>
    <property type="match status" value="1"/>
</dbReference>
<organism evidence="1 2">
    <name type="scientific">Secundilactobacillus folii</name>
    <dbReference type="NCBI Taxonomy" id="2678357"/>
    <lineage>
        <taxon>Bacteria</taxon>
        <taxon>Bacillati</taxon>
        <taxon>Bacillota</taxon>
        <taxon>Bacilli</taxon>
        <taxon>Lactobacillales</taxon>
        <taxon>Lactobacillaceae</taxon>
        <taxon>Secundilactobacillus</taxon>
    </lineage>
</organism>
<protein>
    <submittedName>
        <fullName evidence="1">HAD-IA family hydrolase</fullName>
    </submittedName>
</protein>
<dbReference type="AlphaFoldDB" id="A0A7X2XTG4"/>
<sequence length="214" mass="23931">MKYKAFFWDFDGTLFNTYPIMVQAFMQALTMQRVSEIELDEVAIYETMRRHSLGAALKQFSAEFSIDSERLNRDYRALEAPMIKAAKPFEGIVPLIQQLYDNGGRHYLLTHRDRSSERLLINAGIKKLFTDEITSEQPFPRKPAPDSLNALIARNHVARQTAIMIGDRTLDVDAGHNAGIAGALFDPGHLIDATASHPEISVTNVSGLAEALLQ</sequence>
<dbReference type="InterPro" id="IPR050155">
    <property type="entry name" value="HAD-like_hydrolase_sf"/>
</dbReference>
<dbReference type="GO" id="GO:0008967">
    <property type="term" value="F:phosphoglycolate phosphatase activity"/>
    <property type="evidence" value="ECO:0007669"/>
    <property type="project" value="TreeGrafter"/>
</dbReference>
<dbReference type="SUPFAM" id="SSF56784">
    <property type="entry name" value="HAD-like"/>
    <property type="match status" value="1"/>
</dbReference>
<dbReference type="EMBL" id="WNJO01000001">
    <property type="protein sequence ID" value="MTV81264.1"/>
    <property type="molecule type" value="Genomic_DNA"/>
</dbReference>
<dbReference type="Gene3D" id="1.10.150.240">
    <property type="entry name" value="Putative phosphatase, domain 2"/>
    <property type="match status" value="1"/>
</dbReference>
<dbReference type="InterPro" id="IPR006439">
    <property type="entry name" value="HAD-SF_hydro_IA"/>
</dbReference>
<keyword evidence="2" id="KW-1185">Reference proteome</keyword>
<reference evidence="1 2" key="1">
    <citation type="submission" date="2019-11" db="EMBL/GenBank/DDBJ databases">
        <title>Lactobacillus sp. nov. CRM56-3, isolated from fermented tea leaves.</title>
        <authorList>
            <person name="Phuengjayaem S."/>
            <person name="Tanasupawat S."/>
        </authorList>
    </citation>
    <scope>NUCLEOTIDE SEQUENCE [LARGE SCALE GENOMIC DNA]</scope>
    <source>
        <strain evidence="1 2">CRM56-3</strain>
    </source>
</reference>
<dbReference type="GO" id="GO:0006281">
    <property type="term" value="P:DNA repair"/>
    <property type="evidence" value="ECO:0007669"/>
    <property type="project" value="TreeGrafter"/>
</dbReference>
<proteinExistence type="predicted"/>
<dbReference type="Gene3D" id="3.40.50.1000">
    <property type="entry name" value="HAD superfamily/HAD-like"/>
    <property type="match status" value="1"/>
</dbReference>
<dbReference type="InterPro" id="IPR023198">
    <property type="entry name" value="PGP-like_dom2"/>
</dbReference>
<dbReference type="PANTHER" id="PTHR43434">
    <property type="entry name" value="PHOSPHOGLYCOLATE PHOSPHATASE"/>
    <property type="match status" value="1"/>
</dbReference>
<evidence type="ECO:0000313" key="2">
    <source>
        <dbReference type="Proteomes" id="UP000466388"/>
    </source>
</evidence>
<name>A0A7X2XTG4_9LACO</name>
<dbReference type="Pfam" id="PF13419">
    <property type="entry name" value="HAD_2"/>
    <property type="match status" value="1"/>
</dbReference>
<dbReference type="InterPro" id="IPR041492">
    <property type="entry name" value="HAD_2"/>
</dbReference>
<dbReference type="PANTHER" id="PTHR43434:SF25">
    <property type="entry name" value="PHOSPHOGLYCOLATE PHOSPHATASE"/>
    <property type="match status" value="1"/>
</dbReference>
<comment type="caution">
    <text evidence="1">The sequence shown here is derived from an EMBL/GenBank/DDBJ whole genome shotgun (WGS) entry which is preliminary data.</text>
</comment>